<evidence type="ECO:0000256" key="6">
    <source>
        <dbReference type="SAM" id="MobiDB-lite"/>
    </source>
</evidence>
<evidence type="ECO:0000313" key="8">
    <source>
        <dbReference type="EMBL" id="KGA17069.1"/>
    </source>
</evidence>
<dbReference type="InterPro" id="IPR036365">
    <property type="entry name" value="PGBD-like_sf"/>
</dbReference>
<gene>
    <name evidence="8" type="ORF">GM51_11225</name>
</gene>
<evidence type="ECO:0000256" key="5">
    <source>
        <dbReference type="ARBA" id="ARBA00023316"/>
    </source>
</evidence>
<keyword evidence="5" id="KW-0961">Cell wall biogenesis/degradation</keyword>
<dbReference type="GO" id="GO:0008360">
    <property type="term" value="P:regulation of cell shape"/>
    <property type="evidence" value="ECO:0007669"/>
    <property type="project" value="UniProtKB-KW"/>
</dbReference>
<dbReference type="InterPro" id="IPR005490">
    <property type="entry name" value="LD_TPept_cat_dom"/>
</dbReference>
<dbReference type="GO" id="GO:0016740">
    <property type="term" value="F:transferase activity"/>
    <property type="evidence" value="ECO:0007669"/>
    <property type="project" value="UniProtKB-KW"/>
</dbReference>
<keyword evidence="2" id="KW-0808">Transferase</keyword>
<protein>
    <recommendedName>
        <fullName evidence="7">L,D-TPase catalytic domain-containing protein</fullName>
    </recommendedName>
</protein>
<keyword evidence="4" id="KW-0573">Peptidoglycan synthesis</keyword>
<dbReference type="AlphaFoldDB" id="A0A094Q4S7"/>
<dbReference type="EMBL" id="JNSL01000069">
    <property type="protein sequence ID" value="KGA17069.1"/>
    <property type="molecule type" value="Genomic_DNA"/>
</dbReference>
<evidence type="ECO:0000256" key="3">
    <source>
        <dbReference type="ARBA" id="ARBA00022960"/>
    </source>
</evidence>
<dbReference type="InterPro" id="IPR036366">
    <property type="entry name" value="PGBDSf"/>
</dbReference>
<dbReference type="SUPFAM" id="SSF47090">
    <property type="entry name" value="PGBD-like"/>
    <property type="match status" value="1"/>
</dbReference>
<dbReference type="PROSITE" id="PS52029">
    <property type="entry name" value="LD_TPASE"/>
    <property type="match status" value="1"/>
</dbReference>
<evidence type="ECO:0000256" key="4">
    <source>
        <dbReference type="ARBA" id="ARBA00022984"/>
    </source>
</evidence>
<comment type="caution">
    <text evidence="8">The sequence shown here is derived from an EMBL/GenBank/DDBJ whole genome shotgun (WGS) entry which is preliminary data.</text>
</comment>
<dbReference type="GO" id="GO:0071555">
    <property type="term" value="P:cell wall organization"/>
    <property type="evidence" value="ECO:0007669"/>
    <property type="project" value="UniProtKB-KW"/>
</dbReference>
<feature type="region of interest" description="Disordered" evidence="6">
    <location>
        <begin position="301"/>
        <end position="339"/>
    </location>
</feature>
<name>A0A094Q4S7_9ZZZZ</name>
<feature type="domain" description="L,D-TPase catalytic" evidence="7">
    <location>
        <begin position="161"/>
        <end position="274"/>
    </location>
</feature>
<keyword evidence="3" id="KW-0133">Cell shape</keyword>
<evidence type="ECO:0000256" key="1">
    <source>
        <dbReference type="ARBA" id="ARBA00004752"/>
    </source>
</evidence>
<dbReference type="Pfam" id="PF01471">
    <property type="entry name" value="PG_binding_1"/>
    <property type="match status" value="1"/>
</dbReference>
<comment type="pathway">
    <text evidence="1">Cell wall biogenesis; peptidoglycan biosynthesis.</text>
</comment>
<dbReference type="Pfam" id="PF03734">
    <property type="entry name" value="YkuD"/>
    <property type="match status" value="1"/>
</dbReference>
<evidence type="ECO:0000259" key="7">
    <source>
        <dbReference type="PROSITE" id="PS52029"/>
    </source>
</evidence>
<dbReference type="InterPro" id="IPR002477">
    <property type="entry name" value="Peptidoglycan-bd-like"/>
</dbReference>
<dbReference type="Gene3D" id="2.40.440.10">
    <property type="entry name" value="L,D-transpeptidase catalytic domain-like"/>
    <property type="match status" value="1"/>
</dbReference>
<dbReference type="UniPathway" id="UPA00219"/>
<dbReference type="InterPro" id="IPR038063">
    <property type="entry name" value="Transpep_catalytic_dom"/>
</dbReference>
<dbReference type="SUPFAM" id="SSF141523">
    <property type="entry name" value="L,D-transpeptidase catalytic domain-like"/>
    <property type="match status" value="1"/>
</dbReference>
<dbReference type="CDD" id="cd16913">
    <property type="entry name" value="YkuD_like"/>
    <property type="match status" value="1"/>
</dbReference>
<dbReference type="Gene3D" id="1.10.101.10">
    <property type="entry name" value="PGBD-like superfamily/PGBD"/>
    <property type="match status" value="1"/>
</dbReference>
<sequence length="339" mass="36432">MPAFAAAAILLAVILVGVVASNDSSSDGANGPTTTVSQIVMPSSTAPVTKLPLTQTYGRGAAGPEIKLIQDRLIELKFDPGVADGAFGERTQQAVWAFEKLVMGTPRDQVTGKVTPEMWSRMQDPLLILPRRPDSTPNHTEIYLPEQVQIVFHADTPVLVTHISSGDNEEWCEEVTISPGEQDNETGTEPIKKGVCGLSWTPGGVYKYYRMVVGRRESQLGGMYNPVYFNKGIAVHGAREVPDSPASHGCIRIPMHISDYFQSLVAKGDQVFVFDGVKEPEAYGAQSPRFNWIDPSYTTTTSTTTTLPAKPTTTPVPTTTPATTTPTATTTPPTTVPAG</sequence>
<proteinExistence type="predicted"/>
<dbReference type="GO" id="GO:0009252">
    <property type="term" value="P:peptidoglycan biosynthetic process"/>
    <property type="evidence" value="ECO:0007669"/>
    <property type="project" value="UniProtKB-UniPathway"/>
</dbReference>
<accession>A0A094Q4S7</accession>
<evidence type="ECO:0000256" key="2">
    <source>
        <dbReference type="ARBA" id="ARBA00022679"/>
    </source>
</evidence>
<organism evidence="8">
    <name type="scientific">freshwater metagenome</name>
    <dbReference type="NCBI Taxonomy" id="449393"/>
    <lineage>
        <taxon>unclassified sequences</taxon>
        <taxon>metagenomes</taxon>
        <taxon>ecological metagenomes</taxon>
    </lineage>
</organism>
<reference evidence="8" key="1">
    <citation type="submission" date="2014-06" db="EMBL/GenBank/DDBJ databases">
        <title>Key roles for freshwater Actinobacteria revealed by deep metagenomic sequencing.</title>
        <authorList>
            <person name="Ghai R."/>
            <person name="Mizuno C.M."/>
            <person name="Picazo A."/>
            <person name="Camacho A."/>
            <person name="Rodriguez-Valera F."/>
        </authorList>
    </citation>
    <scope>NUCLEOTIDE SEQUENCE</scope>
</reference>